<feature type="compositionally biased region" description="Basic and acidic residues" evidence="1">
    <location>
        <begin position="212"/>
        <end position="224"/>
    </location>
</feature>
<evidence type="ECO:0000313" key="3">
    <source>
        <dbReference type="EMBL" id="KNF00688.1"/>
    </source>
</evidence>
<proteinExistence type="predicted"/>
<feature type="compositionally biased region" description="Polar residues" evidence="1">
    <location>
        <begin position="45"/>
        <end position="58"/>
    </location>
</feature>
<feature type="region of interest" description="Disordered" evidence="1">
    <location>
        <begin position="1"/>
        <end position="58"/>
    </location>
</feature>
<feature type="compositionally biased region" description="Polar residues" evidence="1">
    <location>
        <begin position="1"/>
        <end position="24"/>
    </location>
</feature>
<feature type="region of interest" description="Disordered" evidence="1">
    <location>
        <begin position="198"/>
        <end position="243"/>
    </location>
</feature>
<dbReference type="EMBL" id="AJIL01000035">
    <property type="protein sequence ID" value="KNF00688.1"/>
    <property type="molecule type" value="Genomic_DNA"/>
</dbReference>
<accession>A0A0L0VN29</accession>
<sequence length="439" mass="47277">MASSQIPISPAATSVPKSASTVPQASVPPQPTTTIAPTTPSPVPSQSGPLSSARDSSVSYSPLTYSTIASAPQPTTAPQLPVTPAAKLAEPMVSSVLLPIPIKPTEALIADNAPLKEGSRMGSTAQLATPTIPTQKMENSQHMGTPDANYRDLGQQETDVRSSLPHMTLIAIIAAIACASLFMGISIWSCHRKRNRRRAARDSLPYASNYPMRKDPTSPEKDISLAKSDSSNSPPRSSFADTTPHSKFCEEFQYGLPVVSPVPKMSVVPKMGAPMGSYNVNGRHESPPTMRGGAQLDRLPNCPEHLTFVPKILLTGNLLYPQQAFTPPGKALGFNDTILIKTLPAPRSCGMSPAEASKELQKLIEQVDLRIYEDLDMDDSYSDSIDSSTPESFSALTGDFLPSGNQLFMMNRSVPNLPLPLPRYNYRKITRLQQSPQIV</sequence>
<protein>
    <submittedName>
        <fullName evidence="3">Uncharacterized protein</fullName>
    </submittedName>
</protein>
<gene>
    <name evidence="3" type="ORF">PSTG_06103</name>
</gene>
<keyword evidence="2" id="KW-0812">Transmembrane</keyword>
<evidence type="ECO:0000256" key="1">
    <source>
        <dbReference type="SAM" id="MobiDB-lite"/>
    </source>
</evidence>
<evidence type="ECO:0000313" key="4">
    <source>
        <dbReference type="Proteomes" id="UP000054564"/>
    </source>
</evidence>
<dbReference type="Proteomes" id="UP000054564">
    <property type="component" value="Unassembled WGS sequence"/>
</dbReference>
<name>A0A0L0VN29_9BASI</name>
<feature type="transmembrane region" description="Helical" evidence="2">
    <location>
        <begin position="167"/>
        <end position="188"/>
    </location>
</feature>
<keyword evidence="2" id="KW-0472">Membrane</keyword>
<dbReference type="OrthoDB" id="2498445at2759"/>
<comment type="caution">
    <text evidence="3">The sequence shown here is derived from an EMBL/GenBank/DDBJ whole genome shotgun (WGS) entry which is preliminary data.</text>
</comment>
<reference evidence="4" key="1">
    <citation type="submission" date="2014-03" db="EMBL/GenBank/DDBJ databases">
        <title>The Genome Sequence of Puccinia striiformis f. sp. tritici PST-78.</title>
        <authorList>
            <consortium name="The Broad Institute Genome Sequencing Platform"/>
            <person name="Cuomo C."/>
            <person name="Hulbert S."/>
            <person name="Chen X."/>
            <person name="Walker B."/>
            <person name="Young S.K."/>
            <person name="Zeng Q."/>
            <person name="Gargeya S."/>
            <person name="Fitzgerald M."/>
            <person name="Haas B."/>
            <person name="Abouelleil A."/>
            <person name="Alvarado L."/>
            <person name="Arachchi H.M."/>
            <person name="Berlin A.M."/>
            <person name="Chapman S.B."/>
            <person name="Goldberg J."/>
            <person name="Griggs A."/>
            <person name="Gujja S."/>
            <person name="Hansen M."/>
            <person name="Howarth C."/>
            <person name="Imamovic A."/>
            <person name="Larimer J."/>
            <person name="McCowan C."/>
            <person name="Montmayeur A."/>
            <person name="Murphy C."/>
            <person name="Neiman D."/>
            <person name="Pearson M."/>
            <person name="Priest M."/>
            <person name="Roberts A."/>
            <person name="Saif S."/>
            <person name="Shea T."/>
            <person name="Sisk P."/>
            <person name="Sykes S."/>
            <person name="Wortman J."/>
            <person name="Nusbaum C."/>
            <person name="Birren B."/>
        </authorList>
    </citation>
    <scope>NUCLEOTIDE SEQUENCE [LARGE SCALE GENOMIC DNA]</scope>
    <source>
        <strain evidence="4">race PST-78</strain>
    </source>
</reference>
<dbReference type="AlphaFoldDB" id="A0A0L0VN29"/>
<feature type="compositionally biased region" description="Low complexity" evidence="1">
    <location>
        <begin position="228"/>
        <end position="238"/>
    </location>
</feature>
<evidence type="ECO:0000256" key="2">
    <source>
        <dbReference type="SAM" id="Phobius"/>
    </source>
</evidence>
<keyword evidence="2" id="KW-1133">Transmembrane helix</keyword>
<keyword evidence="4" id="KW-1185">Reference proteome</keyword>
<organism evidence="3 4">
    <name type="scientific">Puccinia striiformis f. sp. tritici PST-78</name>
    <dbReference type="NCBI Taxonomy" id="1165861"/>
    <lineage>
        <taxon>Eukaryota</taxon>
        <taxon>Fungi</taxon>
        <taxon>Dikarya</taxon>
        <taxon>Basidiomycota</taxon>
        <taxon>Pucciniomycotina</taxon>
        <taxon>Pucciniomycetes</taxon>
        <taxon>Pucciniales</taxon>
        <taxon>Pucciniaceae</taxon>
        <taxon>Puccinia</taxon>
    </lineage>
</organism>